<reference evidence="5" key="1">
    <citation type="submission" date="2021-02" db="EMBL/GenBank/DDBJ databases">
        <authorList>
            <person name="Nowell W R."/>
        </authorList>
    </citation>
    <scope>NUCLEOTIDE SEQUENCE</scope>
</reference>
<dbReference type="SUPFAM" id="SSF57196">
    <property type="entry name" value="EGF/Laminin"/>
    <property type="match status" value="1"/>
</dbReference>
<dbReference type="EMBL" id="CAJOBC010004153">
    <property type="protein sequence ID" value="CAF3816742.1"/>
    <property type="molecule type" value="Genomic_DNA"/>
</dbReference>
<dbReference type="GO" id="GO:0051028">
    <property type="term" value="P:mRNA transport"/>
    <property type="evidence" value="ECO:0007669"/>
    <property type="project" value="TreeGrafter"/>
</dbReference>
<feature type="domain" description="EGF-like" evidence="4">
    <location>
        <begin position="445"/>
        <end position="481"/>
    </location>
</feature>
<dbReference type="CDD" id="cd00054">
    <property type="entry name" value="EGF_CA"/>
    <property type="match status" value="1"/>
</dbReference>
<dbReference type="Proteomes" id="UP000663829">
    <property type="component" value="Unassembled WGS sequence"/>
</dbReference>
<keyword evidence="3" id="KW-1015">Disulfide bond</keyword>
<organism evidence="5 7">
    <name type="scientific">Didymodactylos carnosus</name>
    <dbReference type="NCBI Taxonomy" id="1234261"/>
    <lineage>
        <taxon>Eukaryota</taxon>
        <taxon>Metazoa</taxon>
        <taxon>Spiralia</taxon>
        <taxon>Gnathifera</taxon>
        <taxon>Rotifera</taxon>
        <taxon>Eurotatoria</taxon>
        <taxon>Bdelloidea</taxon>
        <taxon>Philodinida</taxon>
        <taxon>Philodinidae</taxon>
        <taxon>Didymodactylos</taxon>
    </lineage>
</organism>
<comment type="caution">
    <text evidence="5">The sequence shown here is derived from an EMBL/GenBank/DDBJ whole genome shotgun (WGS) entry which is preliminary data.</text>
</comment>
<protein>
    <recommendedName>
        <fullName evidence="4">EGF-like domain-containing protein</fullName>
    </recommendedName>
</protein>
<keyword evidence="7" id="KW-1185">Reference proteome</keyword>
<dbReference type="PANTHER" id="PTHR17408:SF0">
    <property type="entry name" value="HISTONE RNA HAIRPIN-BINDING PROTEIN"/>
    <property type="match status" value="1"/>
</dbReference>
<proteinExistence type="inferred from homology"/>
<feature type="disulfide bond" evidence="3">
    <location>
        <begin position="471"/>
        <end position="480"/>
    </location>
</feature>
<comment type="caution">
    <text evidence="3">Lacks conserved residue(s) required for the propagation of feature annotation.</text>
</comment>
<dbReference type="OrthoDB" id="265795at2759"/>
<dbReference type="Proteomes" id="UP000681722">
    <property type="component" value="Unassembled WGS sequence"/>
</dbReference>
<evidence type="ECO:0000313" key="6">
    <source>
        <dbReference type="EMBL" id="CAF3816742.1"/>
    </source>
</evidence>
<accession>A0A814K6M4</accession>
<dbReference type="InterPro" id="IPR026502">
    <property type="entry name" value="SLBP1/SLBP2"/>
</dbReference>
<dbReference type="InterPro" id="IPR038294">
    <property type="entry name" value="SLBP_RNA_bind_sf"/>
</dbReference>
<dbReference type="GO" id="GO:0006398">
    <property type="term" value="P:mRNA 3'-end processing by stem-loop binding and cleavage"/>
    <property type="evidence" value="ECO:0007669"/>
    <property type="project" value="TreeGrafter"/>
</dbReference>
<evidence type="ECO:0000313" key="7">
    <source>
        <dbReference type="Proteomes" id="UP000663829"/>
    </source>
</evidence>
<dbReference type="GO" id="GO:0005737">
    <property type="term" value="C:cytoplasm"/>
    <property type="evidence" value="ECO:0007669"/>
    <property type="project" value="TreeGrafter"/>
</dbReference>
<dbReference type="Gene3D" id="2.10.25.10">
    <property type="entry name" value="Laminin"/>
    <property type="match status" value="1"/>
</dbReference>
<evidence type="ECO:0000256" key="3">
    <source>
        <dbReference type="PROSITE-ProRule" id="PRU00076"/>
    </source>
</evidence>
<dbReference type="EMBL" id="CAJNOQ010004153">
    <property type="protein sequence ID" value="CAF1046967.1"/>
    <property type="molecule type" value="Genomic_DNA"/>
</dbReference>
<dbReference type="Gene3D" id="1.10.8.1120">
    <property type="entry name" value="Histone RNA hairpin-binding protein RNA-binding domain"/>
    <property type="match status" value="1"/>
</dbReference>
<dbReference type="GO" id="GO:0003729">
    <property type="term" value="F:mRNA binding"/>
    <property type="evidence" value="ECO:0007669"/>
    <property type="project" value="InterPro"/>
</dbReference>
<dbReference type="GO" id="GO:0071207">
    <property type="term" value="F:histone pre-mRNA stem-loop binding"/>
    <property type="evidence" value="ECO:0007669"/>
    <property type="project" value="TreeGrafter"/>
</dbReference>
<dbReference type="AlphaFoldDB" id="A0A814K6M4"/>
<comment type="similarity">
    <text evidence="1">Belongs to the SLBP family.</text>
</comment>
<gene>
    <name evidence="5" type="ORF">GPM918_LOCUS16079</name>
    <name evidence="6" type="ORF">SRO942_LOCUS16079</name>
</gene>
<keyword evidence="2" id="KW-0694">RNA-binding</keyword>
<dbReference type="GO" id="GO:0071204">
    <property type="term" value="C:histone pre-mRNA 3'end processing complex"/>
    <property type="evidence" value="ECO:0007669"/>
    <property type="project" value="TreeGrafter"/>
</dbReference>
<evidence type="ECO:0000256" key="2">
    <source>
        <dbReference type="ARBA" id="ARBA00022884"/>
    </source>
</evidence>
<dbReference type="InterPro" id="IPR000742">
    <property type="entry name" value="EGF"/>
</dbReference>
<dbReference type="PROSITE" id="PS00022">
    <property type="entry name" value="EGF_1"/>
    <property type="match status" value="1"/>
</dbReference>
<evidence type="ECO:0000259" key="4">
    <source>
        <dbReference type="PROSITE" id="PS50026"/>
    </source>
</evidence>
<evidence type="ECO:0000313" key="5">
    <source>
        <dbReference type="EMBL" id="CAF1046967.1"/>
    </source>
</evidence>
<dbReference type="Pfam" id="PF15247">
    <property type="entry name" value="SLBP_RNA_bind"/>
    <property type="match status" value="1"/>
</dbReference>
<dbReference type="PROSITE" id="PS50026">
    <property type="entry name" value="EGF_3"/>
    <property type="match status" value="1"/>
</dbReference>
<dbReference type="InterPro" id="IPR029344">
    <property type="entry name" value="SLBP_RNA_bind"/>
</dbReference>
<dbReference type="PANTHER" id="PTHR17408">
    <property type="entry name" value="HISTONE RNA HAIRPIN-BINDING PROTEIN"/>
    <property type="match status" value="1"/>
</dbReference>
<name>A0A814K6M4_9BILA</name>
<sequence>MVLYNIKELMLLCADYSLDAQVQKTLFAADLWVAKAARDQQIQLVEHVSRNYNKNGFLNKPRSPSRVVSISQRNLAARSASADFTQMSSFNNNRFQSFSSKKKTDASKVPLTCSPSNQQSTNLVRKLSGIELDISTTGEPKLMPILEGSEEKTIQNGSTINEVKIQVNIDSVEPKKLESTENVSSTNVCGLRMRIPTTTIAWTPLETESTPISQQDSLYELSVQVDTILKTSLQENSNDSAKLTTTIPNKNERTSRIIRKCISASLNARRPITRVKSDMSETRGKKSGQGHMSRASFRYLSDDPKTIAEIEELELEYLFNYIRYLKTFAKYSEMTEEEIMAQIESDPHTLRNRTKEIIKGKLSESYVFYMEQYPIKKQRRRDMPTTPNKYKKCSRRGFDGILRTWRRNLHQFDKPAAINENKQPPVDDAEETTISQMNGTNCEKPLGICFQNPCGNRGLCVETHQSYECRCYFDYVGQNCEERLKQDRALWSSLIPVHTKVLFDMLQKAYYTNKLQAKSSNEIDFVGLLTTDHTQTAIDNLLNKNENTRDRATIEFNNFFTSSTTSTTTFSNDLPFYHSTVDENSQKQINIDSDKKSVTTFLPTSKSSDTNVLVIPASGIQLEAIFPKMTTYSQQSSTISSKSLTSESLSNDSININVTDSNSSTIVNDLSSSFTLTTTVRSLENTIGLSRYNINLGEDSGKESINSYDNLTMITETNNKDDMNAITIDVTTATSGQENSIFNSSITLSRDQISDDNLFSFVDKSTTVQNEFTSTINTPTSTINLLNPNMYATLLFDFTSLLTDRKSKNSADSLWFKYFNSKKGRRKSTTTPVTLDNYSTKSKNHTIELISSTSSPIDITINNYDNNNSMSTSMPFSFNVSSITTPQLPLSESYLENNTALNFTDYSWSTNNTNDISTSAVLTTTIANYPSYFYSLTTTIINLLQTNLELTGDDKHSKLLGNETIKNISDAVQTKLLYKLCEELLAKLLPNTSMNSQQQSQIDNKTANALLNWLSEHLTSTTKTTLVTNQQTTALLSSPLPSAKSLRRLKITEVLSNMDESPLDTVLTSDENRR</sequence>
<keyword evidence="3" id="KW-0245">EGF-like domain</keyword>
<evidence type="ECO:0000256" key="1">
    <source>
        <dbReference type="ARBA" id="ARBA00006151"/>
    </source>
</evidence>